<organism evidence="1 2">
    <name type="scientific">Arcobacter acticola</name>
    <dbReference type="NCBI Taxonomy" id="1849015"/>
    <lineage>
        <taxon>Bacteria</taxon>
        <taxon>Pseudomonadati</taxon>
        <taxon>Campylobacterota</taxon>
        <taxon>Epsilonproteobacteria</taxon>
        <taxon>Campylobacterales</taxon>
        <taxon>Arcobacteraceae</taxon>
        <taxon>Arcobacter</taxon>
    </lineage>
</organism>
<dbReference type="KEGG" id="paco:AACT_0657"/>
<protein>
    <submittedName>
        <fullName evidence="1">Uncharacterized protein</fullName>
    </submittedName>
</protein>
<accession>A0A6M8ELS3</accession>
<sequence>MTSEKLMIELFGFSSPTYYKWSKHEKRKIFDLINYAFSNNELEEFLKTGKISKIENLGNESHLLDNAIKFYKKCKHITNYKIAKNLLLLLEKNYKENQSVNIEKIAEDIYCSSDKLFDIDNENSSAKQQNEVITSMKFVLFNLIQKQECSVLEYICKNRNIIEKKSNLPSKTLSNKYLNKIYHLSTA</sequence>
<gene>
    <name evidence="1" type="ORF">AACT_0657</name>
</gene>
<dbReference type="AlphaFoldDB" id="A0A6M8ELS3"/>
<dbReference type="RefSeq" id="WP_172124950.1">
    <property type="nucleotide sequence ID" value="NZ_CP042652.1"/>
</dbReference>
<name>A0A6M8ELS3_9BACT</name>
<dbReference type="EMBL" id="CP042652">
    <property type="protein sequence ID" value="QKE27861.1"/>
    <property type="molecule type" value="Genomic_DNA"/>
</dbReference>
<evidence type="ECO:0000313" key="2">
    <source>
        <dbReference type="Proteomes" id="UP000503483"/>
    </source>
</evidence>
<dbReference type="Proteomes" id="UP000503483">
    <property type="component" value="Chromosome"/>
</dbReference>
<proteinExistence type="predicted"/>
<evidence type="ECO:0000313" key="1">
    <source>
        <dbReference type="EMBL" id="QKE27861.1"/>
    </source>
</evidence>
<keyword evidence="2" id="KW-1185">Reference proteome</keyword>
<reference evidence="1 2" key="1">
    <citation type="submission" date="2019-08" db="EMBL/GenBank/DDBJ databases">
        <title>Complete genome sequence of Arcobacter acticola.</title>
        <authorList>
            <person name="Miller W."/>
        </authorList>
    </citation>
    <scope>NUCLEOTIDE SEQUENCE [LARGE SCALE GENOMIC DNA]</scope>
    <source>
        <strain evidence="1 2">KCTC 52212</strain>
    </source>
</reference>